<evidence type="ECO:0000256" key="6">
    <source>
        <dbReference type="ARBA" id="ARBA00023235"/>
    </source>
</evidence>
<dbReference type="InterPro" id="IPR036900">
    <property type="entry name" value="A-D-PHexomutase_C_sf"/>
</dbReference>
<dbReference type="STRING" id="1802479.A2Y68_03610"/>
<comment type="cofactor">
    <cofactor evidence="1">
        <name>Mg(2+)</name>
        <dbReference type="ChEBI" id="CHEBI:18420"/>
    </cofactor>
</comment>
<feature type="domain" description="Alpha-D-phosphohexomutase alpha/beta/alpha" evidence="7">
    <location>
        <begin position="5"/>
        <end position="138"/>
    </location>
</feature>
<dbReference type="InterPro" id="IPR005841">
    <property type="entry name" value="Alpha-D-phosphohexomutase_SF"/>
</dbReference>
<evidence type="ECO:0000259" key="9">
    <source>
        <dbReference type="Pfam" id="PF02880"/>
    </source>
</evidence>
<proteinExistence type="inferred from homology"/>
<dbReference type="PRINTS" id="PR00509">
    <property type="entry name" value="PGMPMM"/>
</dbReference>
<evidence type="ECO:0000256" key="2">
    <source>
        <dbReference type="ARBA" id="ARBA00010231"/>
    </source>
</evidence>
<dbReference type="PANTHER" id="PTHR43771:SF1">
    <property type="entry name" value="PHOSPHOMANNOMUTASE"/>
    <property type="match status" value="1"/>
</dbReference>
<sequence>MPDGTLFGTTGIRGDAKELFSNQFCFDIGRTFAIFLSQGKAVGQVAIGMDPRESSPRIKTAYASGLIYEGREVFDEGVTPIPSVNYILKAQPFFAGSTMVSGSHIKPHLNGLKFFAFGEEILKAHEAKIHEIYREIKNQVTYSDKSEVMVADDAAPSAYKEYLVSKAKLPYPNWKVVVDPGNGAQSDVAPWVLRQLGLNVIELNASVQGVFYSRDTEVEGDFKELQETVVNENADFGIGYDSDGDRVVFIDEKGNYIPGDYTGTIIARQSEGDSVVTPINTSQVVEAAGKKVLRTKVGSAYVVEKMKEVGASFGFEANGGGIFAEMHSRDGGRTTVEILNILAAKSAKLSDLIATLPKYFLARDKIEYEWSLKDKIIQEAKSNFKGEKTDETDGLKIWLVGGSWILFRSSLNAPEFRVFAESKKKEEAEELLKKGLELVNQVIKK</sequence>
<evidence type="ECO:0000256" key="4">
    <source>
        <dbReference type="ARBA" id="ARBA00022723"/>
    </source>
</evidence>
<accession>A0A1F7X476</accession>
<evidence type="ECO:0000256" key="3">
    <source>
        <dbReference type="ARBA" id="ARBA00022553"/>
    </source>
</evidence>
<dbReference type="GO" id="GO:0046872">
    <property type="term" value="F:metal ion binding"/>
    <property type="evidence" value="ECO:0007669"/>
    <property type="project" value="UniProtKB-KW"/>
</dbReference>
<evidence type="ECO:0000259" key="8">
    <source>
        <dbReference type="Pfam" id="PF02879"/>
    </source>
</evidence>
<comment type="similarity">
    <text evidence="2">Belongs to the phosphohexose mutase family.</text>
</comment>
<evidence type="ECO:0008006" key="12">
    <source>
        <dbReference type="Google" id="ProtNLM"/>
    </source>
</evidence>
<dbReference type="Gene3D" id="3.30.310.50">
    <property type="entry name" value="Alpha-D-phosphohexomutase, C-terminal domain"/>
    <property type="match status" value="1"/>
</dbReference>
<feature type="domain" description="Alpha-D-phosphohexomutase alpha/beta/alpha" evidence="9">
    <location>
        <begin position="259"/>
        <end position="358"/>
    </location>
</feature>
<gene>
    <name evidence="10" type="ORF">A2Y68_03610</name>
</gene>
<evidence type="ECO:0000259" key="7">
    <source>
        <dbReference type="Pfam" id="PF02878"/>
    </source>
</evidence>
<keyword evidence="5" id="KW-0460">Magnesium</keyword>
<protein>
    <recommendedName>
        <fullName evidence="12">Phosphoglucosamine mutase</fullName>
    </recommendedName>
</protein>
<dbReference type="InterPro" id="IPR005844">
    <property type="entry name" value="A-D-PHexomutase_a/b/a-I"/>
</dbReference>
<dbReference type="GO" id="GO:0016868">
    <property type="term" value="F:intramolecular phosphotransferase activity"/>
    <property type="evidence" value="ECO:0007669"/>
    <property type="project" value="InterPro"/>
</dbReference>
<dbReference type="GO" id="GO:0005975">
    <property type="term" value="P:carbohydrate metabolic process"/>
    <property type="evidence" value="ECO:0007669"/>
    <property type="project" value="InterPro"/>
</dbReference>
<comment type="caution">
    <text evidence="10">The sequence shown here is derived from an EMBL/GenBank/DDBJ whole genome shotgun (WGS) entry which is preliminary data.</text>
</comment>
<reference evidence="10 11" key="1">
    <citation type="journal article" date="2016" name="Nat. Commun.">
        <title>Thousands of microbial genomes shed light on interconnected biogeochemical processes in an aquifer system.</title>
        <authorList>
            <person name="Anantharaman K."/>
            <person name="Brown C.T."/>
            <person name="Hug L.A."/>
            <person name="Sharon I."/>
            <person name="Castelle C.J."/>
            <person name="Probst A.J."/>
            <person name="Thomas B.C."/>
            <person name="Singh A."/>
            <person name="Wilkins M.J."/>
            <person name="Karaoz U."/>
            <person name="Brodie E.L."/>
            <person name="Williams K.H."/>
            <person name="Hubbard S.S."/>
            <person name="Banfield J.F."/>
        </authorList>
    </citation>
    <scope>NUCLEOTIDE SEQUENCE [LARGE SCALE GENOMIC DNA]</scope>
</reference>
<dbReference type="EMBL" id="MGFR01000003">
    <property type="protein sequence ID" value="OGM09683.1"/>
    <property type="molecule type" value="Genomic_DNA"/>
</dbReference>
<evidence type="ECO:0000313" key="10">
    <source>
        <dbReference type="EMBL" id="OGM09683.1"/>
    </source>
</evidence>
<dbReference type="PANTHER" id="PTHR43771">
    <property type="entry name" value="PHOSPHOMANNOMUTASE"/>
    <property type="match status" value="1"/>
</dbReference>
<dbReference type="Proteomes" id="UP000176778">
    <property type="component" value="Unassembled WGS sequence"/>
</dbReference>
<keyword evidence="3" id="KW-0597">Phosphoprotein</keyword>
<evidence type="ECO:0000256" key="5">
    <source>
        <dbReference type="ARBA" id="ARBA00022842"/>
    </source>
</evidence>
<dbReference type="Pfam" id="PF02878">
    <property type="entry name" value="PGM_PMM_I"/>
    <property type="match status" value="1"/>
</dbReference>
<evidence type="ECO:0000256" key="1">
    <source>
        <dbReference type="ARBA" id="ARBA00001946"/>
    </source>
</evidence>
<dbReference type="AlphaFoldDB" id="A0A1F7X476"/>
<feature type="domain" description="Alpha-D-phosphohexomutase alpha/beta/alpha" evidence="8">
    <location>
        <begin position="163"/>
        <end position="254"/>
    </location>
</feature>
<dbReference type="InterPro" id="IPR016055">
    <property type="entry name" value="A-D-PHexomutase_a/b/a-I/II/III"/>
</dbReference>
<dbReference type="SUPFAM" id="SSF53738">
    <property type="entry name" value="Phosphoglucomutase, first 3 domains"/>
    <property type="match status" value="3"/>
</dbReference>
<dbReference type="InterPro" id="IPR005846">
    <property type="entry name" value="A-D-PHexomutase_a/b/a-III"/>
</dbReference>
<dbReference type="Pfam" id="PF02879">
    <property type="entry name" value="PGM_PMM_II"/>
    <property type="match status" value="1"/>
</dbReference>
<dbReference type="SUPFAM" id="SSF55957">
    <property type="entry name" value="Phosphoglucomutase, C-terminal domain"/>
    <property type="match status" value="1"/>
</dbReference>
<keyword evidence="6" id="KW-0413">Isomerase</keyword>
<evidence type="ECO:0000313" key="11">
    <source>
        <dbReference type="Proteomes" id="UP000176778"/>
    </source>
</evidence>
<dbReference type="InterPro" id="IPR005845">
    <property type="entry name" value="A-D-PHexomutase_a/b/a-II"/>
</dbReference>
<organism evidence="10 11">
    <name type="scientific">Candidatus Woesebacteria bacterium RBG_13_46_13</name>
    <dbReference type="NCBI Taxonomy" id="1802479"/>
    <lineage>
        <taxon>Bacteria</taxon>
        <taxon>Candidatus Woeseibacteriota</taxon>
    </lineage>
</organism>
<dbReference type="Pfam" id="PF02880">
    <property type="entry name" value="PGM_PMM_III"/>
    <property type="match status" value="1"/>
</dbReference>
<keyword evidence="4" id="KW-0479">Metal-binding</keyword>
<dbReference type="Gene3D" id="3.40.120.10">
    <property type="entry name" value="Alpha-D-Glucose-1,6-Bisphosphate, subunit A, domain 3"/>
    <property type="match status" value="3"/>
</dbReference>
<name>A0A1F7X476_9BACT</name>